<gene>
    <name evidence="3" type="ORF">NCTC7303_00132</name>
    <name evidence="2" type="ORF">NCTC7307_04488</name>
</gene>
<proteinExistence type="predicted"/>
<dbReference type="AlphaFoldDB" id="A0A2X4TIL2"/>
<dbReference type="Proteomes" id="UP000248731">
    <property type="component" value="Chromosome 1"/>
</dbReference>
<feature type="coiled-coil region" evidence="1">
    <location>
        <begin position="6"/>
        <end position="33"/>
    </location>
</feature>
<dbReference type="EMBL" id="UGXC01000002">
    <property type="protein sequence ID" value="SUG28019.1"/>
    <property type="molecule type" value="Genomic_DNA"/>
</dbReference>
<keyword evidence="4" id="KW-1185">Reference proteome</keyword>
<protein>
    <submittedName>
        <fullName evidence="2">Putative cytoplasmic protein</fullName>
    </submittedName>
</protein>
<evidence type="ECO:0000313" key="2">
    <source>
        <dbReference type="EMBL" id="SQI27111.1"/>
    </source>
</evidence>
<organism evidence="2 4">
    <name type="scientific">Salmonella enterica subsp. arizonae</name>
    <dbReference type="NCBI Taxonomy" id="59203"/>
    <lineage>
        <taxon>Bacteria</taxon>
        <taxon>Pseudomonadati</taxon>
        <taxon>Pseudomonadota</taxon>
        <taxon>Gammaproteobacteria</taxon>
        <taxon>Enterobacterales</taxon>
        <taxon>Enterobacteriaceae</taxon>
        <taxon>Salmonella</taxon>
    </lineage>
</organism>
<dbReference type="EMBL" id="LS483466">
    <property type="protein sequence ID" value="SQI27111.1"/>
    <property type="molecule type" value="Genomic_DNA"/>
</dbReference>
<accession>A0A2X4TIL2</accession>
<evidence type="ECO:0000313" key="3">
    <source>
        <dbReference type="EMBL" id="SUG28019.1"/>
    </source>
</evidence>
<evidence type="ECO:0000256" key="1">
    <source>
        <dbReference type="SAM" id="Coils"/>
    </source>
</evidence>
<evidence type="ECO:0000313" key="4">
    <source>
        <dbReference type="Proteomes" id="UP000248731"/>
    </source>
</evidence>
<name>A0A2X4TIL2_SALER</name>
<dbReference type="Proteomes" id="UP000255443">
    <property type="component" value="Unassembled WGS sequence"/>
</dbReference>
<evidence type="ECO:0000313" key="5">
    <source>
        <dbReference type="Proteomes" id="UP000255443"/>
    </source>
</evidence>
<sequence>MNYSGNEELRQDIAVLSNDMSELHQRIKLLEQKYRWNSKELTQNVAGQTLRIANEKFAQLYRDIYEVDLAFSD</sequence>
<keyword evidence="1" id="KW-0175">Coiled coil</keyword>
<reference evidence="4 5" key="1">
    <citation type="submission" date="2018-06" db="EMBL/GenBank/DDBJ databases">
        <authorList>
            <consortium name="Pathogen Informatics"/>
            <person name="Doyle S."/>
        </authorList>
    </citation>
    <scope>NUCLEOTIDE SEQUENCE [LARGE SCALE GENOMIC DNA]</scope>
    <source>
        <strain evidence="3 5">NCTC7303</strain>
        <strain evidence="2 4">NCTC7307</strain>
    </source>
</reference>